<dbReference type="SMART" id="SM00304">
    <property type="entry name" value="HAMP"/>
    <property type="match status" value="1"/>
</dbReference>
<evidence type="ECO:0000313" key="11">
    <source>
        <dbReference type="Proteomes" id="UP001250538"/>
    </source>
</evidence>
<dbReference type="InterPro" id="IPR003660">
    <property type="entry name" value="HAMP_dom"/>
</dbReference>
<dbReference type="SUPFAM" id="SSF58104">
    <property type="entry name" value="Methyl-accepting chemotaxis protein (MCP) signaling domain"/>
    <property type="match status" value="1"/>
</dbReference>
<dbReference type="SMART" id="SM00283">
    <property type="entry name" value="MA"/>
    <property type="match status" value="1"/>
</dbReference>
<keyword evidence="7" id="KW-0812">Transmembrane</keyword>
<dbReference type="GO" id="GO:0007165">
    <property type="term" value="P:signal transduction"/>
    <property type="evidence" value="ECO:0007669"/>
    <property type="project" value="UniProtKB-KW"/>
</dbReference>
<dbReference type="AlphaFoldDB" id="A0AAJ2N658"/>
<evidence type="ECO:0000256" key="5">
    <source>
        <dbReference type="ARBA" id="ARBA00029447"/>
    </source>
</evidence>
<sequence length="709" mass="78774">MLERLLSPFTSILSRLKYGQKFMLISVLFIIPIVVLLYNWNATQQTQIKFIKGEQAGVEQISEIMPFMLQVQQQRGLINGYLNGNKEAKSAIEAKLQEIAQLIENIETKFQKKNLPQSYEKWASIHREWIELRDSYESLKASDSFVRHSKLVEQIEELIVSSADESELSLDNEINSYYLMRLVVQELPALIENSAFIRGTGNGILASRTLTDELKIQLLLREYESKTALVSLNKSLSKIAESQSNINVNLVEKGGQVAQNIQNYLVLLEQEIIHKQEMSMNPDTFFTQGTVAITTADEVFKLAIMELDHILQERIDDYTAERNVTLVIMVVVLLLVVIFYVAFFRSVMDTVSILKQRAESMAKGDFSQDIVLNTKDELQLVGAAFNEMQKSMNRVLSLNQQISLTTFQSSQQLTGISDQSIQDMKKVADSVQKVSDGTASQKRTTVEASSAMNEMAIGITRVAEAASEVASVAIRASENAVIGNQQLIETMDQMESIKKTQADSAQIVAKLDEHSVRISQIIESILEIAKQTKLLALNANIEAARAGEHGRGFSVVAQEIGELAEETSSSGKSISDLLIDIRSLVGATVSAMDSIQIETNMGMESIERTKETIDCILSEVKLVSEQIQDVSATTEEMSAGMEEVAASIADVSDISHRTSNEAEVMATGTAEQLVSAEKIQISAKELRDMSQQLQNDLSKFVLRDDVKIN</sequence>
<feature type="domain" description="HAMP" evidence="9">
    <location>
        <begin position="345"/>
        <end position="397"/>
    </location>
</feature>
<keyword evidence="3 7" id="KW-0472">Membrane</keyword>
<feature type="transmembrane region" description="Helical" evidence="7">
    <location>
        <begin position="21"/>
        <end position="40"/>
    </location>
</feature>
<feature type="domain" description="Methyl-accepting transducer" evidence="8">
    <location>
        <begin position="416"/>
        <end position="652"/>
    </location>
</feature>
<protein>
    <submittedName>
        <fullName evidence="10">HAMP domain-containing methyl-accepting chemotaxis protein</fullName>
    </submittedName>
</protein>
<evidence type="ECO:0000259" key="9">
    <source>
        <dbReference type="PROSITE" id="PS50885"/>
    </source>
</evidence>
<evidence type="ECO:0000256" key="6">
    <source>
        <dbReference type="PROSITE-ProRule" id="PRU00284"/>
    </source>
</evidence>
<dbReference type="PANTHER" id="PTHR32089:SF112">
    <property type="entry name" value="LYSOZYME-LIKE PROTEIN-RELATED"/>
    <property type="match status" value="1"/>
</dbReference>
<evidence type="ECO:0000259" key="8">
    <source>
        <dbReference type="PROSITE" id="PS50111"/>
    </source>
</evidence>
<comment type="caution">
    <text evidence="10">The sequence shown here is derived from an EMBL/GenBank/DDBJ whole genome shotgun (WGS) entry which is preliminary data.</text>
</comment>
<accession>A0AAJ2N658</accession>
<dbReference type="PROSITE" id="PS50111">
    <property type="entry name" value="CHEMOTAXIS_TRANSDUC_2"/>
    <property type="match status" value="1"/>
</dbReference>
<dbReference type="PROSITE" id="PS50885">
    <property type="entry name" value="HAMP"/>
    <property type="match status" value="1"/>
</dbReference>
<dbReference type="GO" id="GO:0005886">
    <property type="term" value="C:plasma membrane"/>
    <property type="evidence" value="ECO:0007669"/>
    <property type="project" value="UniProtKB-SubCell"/>
</dbReference>
<evidence type="ECO:0000313" key="10">
    <source>
        <dbReference type="EMBL" id="MDT8978706.1"/>
    </source>
</evidence>
<reference evidence="11" key="1">
    <citation type="submission" date="2023-09" db="EMBL/GenBank/DDBJ databases">
        <title>Paenibacillus sp. chi10 Genome sequencing and assembly.</title>
        <authorList>
            <person name="Kim I."/>
        </authorList>
    </citation>
    <scope>NUCLEOTIDE SEQUENCE [LARGE SCALE GENOMIC DNA]</scope>
    <source>
        <strain evidence="11">chi10</strain>
    </source>
</reference>
<gene>
    <name evidence="10" type="ORF">RQP50_20945</name>
</gene>
<keyword evidence="7" id="KW-1133">Transmembrane helix</keyword>
<dbReference type="RefSeq" id="WP_315746627.1">
    <property type="nucleotide sequence ID" value="NZ_JAVYAA010000005.1"/>
</dbReference>
<dbReference type="Proteomes" id="UP001250538">
    <property type="component" value="Unassembled WGS sequence"/>
</dbReference>
<evidence type="ECO:0000256" key="2">
    <source>
        <dbReference type="ARBA" id="ARBA00022475"/>
    </source>
</evidence>
<keyword evidence="2" id="KW-1003">Cell membrane</keyword>
<dbReference type="CDD" id="cd06225">
    <property type="entry name" value="HAMP"/>
    <property type="match status" value="1"/>
</dbReference>
<dbReference type="Pfam" id="PF00672">
    <property type="entry name" value="HAMP"/>
    <property type="match status" value="1"/>
</dbReference>
<organism evidence="10 11">
    <name type="scientific">Paenibacillus suaedae</name>
    <dbReference type="NCBI Taxonomy" id="3077233"/>
    <lineage>
        <taxon>Bacteria</taxon>
        <taxon>Bacillati</taxon>
        <taxon>Bacillota</taxon>
        <taxon>Bacilli</taxon>
        <taxon>Bacillales</taxon>
        <taxon>Paenibacillaceae</taxon>
        <taxon>Paenibacillus</taxon>
    </lineage>
</organism>
<name>A0AAJ2N658_9BACL</name>
<comment type="similarity">
    <text evidence="5">Belongs to the methyl-accepting chemotaxis (MCP) protein family.</text>
</comment>
<comment type="subcellular location">
    <subcellularLocation>
        <location evidence="1">Cell membrane</location>
    </subcellularLocation>
</comment>
<keyword evidence="11" id="KW-1185">Reference proteome</keyword>
<evidence type="ECO:0000256" key="1">
    <source>
        <dbReference type="ARBA" id="ARBA00004236"/>
    </source>
</evidence>
<dbReference type="Pfam" id="PF00015">
    <property type="entry name" value="MCPsignal"/>
    <property type="match status" value="1"/>
</dbReference>
<dbReference type="Gene3D" id="6.10.340.10">
    <property type="match status" value="1"/>
</dbReference>
<evidence type="ECO:0000256" key="3">
    <source>
        <dbReference type="ARBA" id="ARBA00023136"/>
    </source>
</evidence>
<feature type="transmembrane region" description="Helical" evidence="7">
    <location>
        <begin position="324"/>
        <end position="347"/>
    </location>
</feature>
<proteinExistence type="inferred from homology"/>
<dbReference type="EMBL" id="JAVYAA010000005">
    <property type="protein sequence ID" value="MDT8978706.1"/>
    <property type="molecule type" value="Genomic_DNA"/>
</dbReference>
<dbReference type="InterPro" id="IPR004089">
    <property type="entry name" value="MCPsignal_dom"/>
</dbReference>
<evidence type="ECO:0000256" key="4">
    <source>
        <dbReference type="ARBA" id="ARBA00023224"/>
    </source>
</evidence>
<keyword evidence="4 6" id="KW-0807">Transducer</keyword>
<dbReference type="CDD" id="cd11386">
    <property type="entry name" value="MCP_signal"/>
    <property type="match status" value="1"/>
</dbReference>
<dbReference type="Gene3D" id="1.10.287.950">
    <property type="entry name" value="Methyl-accepting chemotaxis protein"/>
    <property type="match status" value="1"/>
</dbReference>
<dbReference type="PANTHER" id="PTHR32089">
    <property type="entry name" value="METHYL-ACCEPTING CHEMOTAXIS PROTEIN MCPB"/>
    <property type="match status" value="1"/>
</dbReference>
<evidence type="ECO:0000256" key="7">
    <source>
        <dbReference type="SAM" id="Phobius"/>
    </source>
</evidence>